<accession>A0AAV2JVK2</accession>
<reference evidence="2 3" key="1">
    <citation type="submission" date="2024-04" db="EMBL/GenBank/DDBJ databases">
        <authorList>
            <person name="Waldvogel A.-M."/>
            <person name="Schoenle A."/>
        </authorList>
    </citation>
    <scope>NUCLEOTIDE SEQUENCE [LARGE SCALE GENOMIC DNA]</scope>
</reference>
<keyword evidence="3" id="KW-1185">Reference proteome</keyword>
<feature type="region of interest" description="Disordered" evidence="1">
    <location>
        <begin position="70"/>
        <end position="100"/>
    </location>
</feature>
<evidence type="ECO:0000256" key="1">
    <source>
        <dbReference type="SAM" id="MobiDB-lite"/>
    </source>
</evidence>
<organism evidence="2 3">
    <name type="scientific">Knipowitschia caucasica</name>
    <name type="common">Caucasian dwarf goby</name>
    <name type="synonym">Pomatoschistus caucasicus</name>
    <dbReference type="NCBI Taxonomy" id="637954"/>
    <lineage>
        <taxon>Eukaryota</taxon>
        <taxon>Metazoa</taxon>
        <taxon>Chordata</taxon>
        <taxon>Craniata</taxon>
        <taxon>Vertebrata</taxon>
        <taxon>Euteleostomi</taxon>
        <taxon>Actinopterygii</taxon>
        <taxon>Neopterygii</taxon>
        <taxon>Teleostei</taxon>
        <taxon>Neoteleostei</taxon>
        <taxon>Acanthomorphata</taxon>
        <taxon>Gobiaria</taxon>
        <taxon>Gobiiformes</taxon>
        <taxon>Gobioidei</taxon>
        <taxon>Gobiidae</taxon>
        <taxon>Gobiinae</taxon>
        <taxon>Knipowitschia</taxon>
    </lineage>
</organism>
<dbReference type="Proteomes" id="UP001497482">
    <property type="component" value="Chromosome 14"/>
</dbReference>
<name>A0AAV2JVK2_KNICA</name>
<feature type="compositionally biased region" description="Basic and acidic residues" evidence="1">
    <location>
        <begin position="83"/>
        <end position="100"/>
    </location>
</feature>
<gene>
    <name evidence="2" type="ORF">KC01_LOCUS10399</name>
</gene>
<sequence>MMSPSEVMAAEISCLTGVDTDDKDADPEINALMLMQEPLRMTSCTDAFSKSLGQPNGVLDVLSSEDMLSPVGLGNGPSVHQPTEAHELNSFSNDKEEEKNITPLKTVQEIGVMETLLERNLKKKPCYLIAQRDGNGKWTWL</sequence>
<dbReference type="AlphaFoldDB" id="A0AAV2JVK2"/>
<proteinExistence type="predicted"/>
<evidence type="ECO:0000313" key="3">
    <source>
        <dbReference type="Proteomes" id="UP001497482"/>
    </source>
</evidence>
<dbReference type="EMBL" id="OZ035836">
    <property type="protein sequence ID" value="CAL1579334.1"/>
    <property type="molecule type" value="Genomic_DNA"/>
</dbReference>
<protein>
    <submittedName>
        <fullName evidence="2">Uncharacterized protein</fullName>
    </submittedName>
</protein>
<evidence type="ECO:0000313" key="2">
    <source>
        <dbReference type="EMBL" id="CAL1579334.1"/>
    </source>
</evidence>